<evidence type="ECO:0000313" key="3">
    <source>
        <dbReference type="Proteomes" id="UP000002620"/>
    </source>
</evidence>
<keyword evidence="1" id="KW-0472">Membrane</keyword>
<dbReference type="EMBL" id="CP001785">
    <property type="protein sequence ID" value="ACX51873.1"/>
    <property type="molecule type" value="Genomic_DNA"/>
</dbReference>
<name>C9RC96_AMMDK</name>
<dbReference type="InterPro" id="IPR024414">
    <property type="entry name" value="Uncharacterised_PrgI"/>
</dbReference>
<keyword evidence="1" id="KW-0812">Transmembrane</keyword>
<reference evidence="2 3" key="1">
    <citation type="submission" date="2009-10" db="EMBL/GenBank/DDBJ databases">
        <title>Complete sequence of chromosome of Ammonifex degensii KC4.</title>
        <authorList>
            <consortium name="US DOE Joint Genome Institute"/>
            <person name="Kerfeld C."/>
            <person name="Goodner B."/>
            <person name="Huber H."/>
            <person name="Stetter K."/>
            <person name="Lucas S."/>
            <person name="Copeland A."/>
            <person name="Lapidus A."/>
            <person name="Glavina del Rio T."/>
            <person name="Dalin E."/>
            <person name="Tice H."/>
            <person name="Bruce D."/>
            <person name="Goodwin L."/>
            <person name="Pitluck S."/>
            <person name="Saunders E."/>
            <person name="Brettin T."/>
            <person name="Detter J.C."/>
            <person name="Han C."/>
            <person name="Larimer F."/>
            <person name="Land M."/>
            <person name="Hauser L."/>
            <person name="Kyrpides N."/>
            <person name="Ovchinnikova G."/>
            <person name="Richardson P."/>
        </authorList>
    </citation>
    <scope>NUCLEOTIDE SEQUENCE [LARGE SCALE GENOMIC DNA]</scope>
    <source>
        <strain evidence="3">DSM 10501 / KC4</strain>
    </source>
</reference>
<proteinExistence type="predicted"/>
<dbReference type="HOGENOM" id="CLU_2406851_0_0_9"/>
<keyword evidence="3" id="KW-1185">Reference proteome</keyword>
<feature type="transmembrane region" description="Helical" evidence="1">
    <location>
        <begin position="19"/>
        <end position="36"/>
    </location>
</feature>
<feature type="transmembrane region" description="Helical" evidence="1">
    <location>
        <begin position="43"/>
        <end position="65"/>
    </location>
</feature>
<protein>
    <recommendedName>
        <fullName evidence="4">PrgI family protein</fullName>
    </recommendedName>
</protein>
<dbReference type="AlphaFoldDB" id="C9RC96"/>
<accession>C9RC96</accession>
<dbReference type="KEGG" id="adg:Adeg_0727"/>
<sequence length="92" mass="10160">MDLTEEEKLIGGVLSLRQVGYLVGGGMLSVLGVLFLRALGAPWALSVLALPPGAALGVLLAFYRFEGMNADEFLYRALAWRFRKKRFAWKGE</sequence>
<dbReference type="Proteomes" id="UP000002620">
    <property type="component" value="Chromosome"/>
</dbReference>
<evidence type="ECO:0000256" key="1">
    <source>
        <dbReference type="SAM" id="Phobius"/>
    </source>
</evidence>
<evidence type="ECO:0008006" key="4">
    <source>
        <dbReference type="Google" id="ProtNLM"/>
    </source>
</evidence>
<keyword evidence="1" id="KW-1133">Transmembrane helix</keyword>
<dbReference type="RefSeq" id="WP_015738751.1">
    <property type="nucleotide sequence ID" value="NC_013385.1"/>
</dbReference>
<evidence type="ECO:0000313" key="2">
    <source>
        <dbReference type="EMBL" id="ACX51873.1"/>
    </source>
</evidence>
<dbReference type="STRING" id="429009.Adeg_0727"/>
<organism evidence="2 3">
    <name type="scientific">Ammonifex degensii (strain DSM 10501 / KC4)</name>
    <dbReference type="NCBI Taxonomy" id="429009"/>
    <lineage>
        <taxon>Bacteria</taxon>
        <taxon>Bacillati</taxon>
        <taxon>Bacillota</taxon>
        <taxon>Clostridia</taxon>
        <taxon>Thermoanaerobacterales</taxon>
        <taxon>Thermoanaerobacteraceae</taxon>
        <taxon>Ammonifex</taxon>
    </lineage>
</organism>
<gene>
    <name evidence="2" type="ordered locus">Adeg_0727</name>
</gene>
<dbReference type="Pfam" id="PF12666">
    <property type="entry name" value="PrgI"/>
    <property type="match status" value="1"/>
</dbReference>